<dbReference type="InterPro" id="IPR036291">
    <property type="entry name" value="NAD(P)-bd_dom_sf"/>
</dbReference>
<dbReference type="OrthoDB" id="9789398at2"/>
<dbReference type="FunFam" id="3.40.50.720:FF:000084">
    <property type="entry name" value="Short-chain dehydrogenase reductase"/>
    <property type="match status" value="1"/>
</dbReference>
<feature type="domain" description="Ketoreductase" evidence="3">
    <location>
        <begin position="6"/>
        <end position="191"/>
    </location>
</feature>
<dbReference type="EMBL" id="DS999411">
    <property type="protein sequence ID" value="EED36299.1"/>
    <property type="molecule type" value="Genomic_DNA"/>
</dbReference>
<dbReference type="HOGENOM" id="CLU_010194_1_0_6"/>
<evidence type="ECO:0000313" key="5">
    <source>
        <dbReference type="Proteomes" id="UP000004699"/>
    </source>
</evidence>
<dbReference type="PANTHER" id="PTHR24321:SF11">
    <property type="entry name" value="BLR0893 PROTEIN"/>
    <property type="match status" value="1"/>
</dbReference>
<organism evidence="4 5">
    <name type="scientific">Luminiphilus syltensis NOR5-1B</name>
    <dbReference type="NCBI Taxonomy" id="565045"/>
    <lineage>
        <taxon>Bacteria</taxon>
        <taxon>Pseudomonadati</taxon>
        <taxon>Pseudomonadota</taxon>
        <taxon>Gammaproteobacteria</taxon>
        <taxon>Cellvibrionales</taxon>
        <taxon>Halieaceae</taxon>
        <taxon>Luminiphilus</taxon>
    </lineage>
</organism>
<dbReference type="InterPro" id="IPR020904">
    <property type="entry name" value="Sc_DH/Rdtase_CS"/>
</dbReference>
<dbReference type="Proteomes" id="UP000004699">
    <property type="component" value="Unassembled WGS sequence"/>
</dbReference>
<name>B8KTJ2_9GAMM</name>
<dbReference type="NCBIfam" id="NF005559">
    <property type="entry name" value="PRK07231.1"/>
    <property type="match status" value="1"/>
</dbReference>
<keyword evidence="2" id="KW-0560">Oxidoreductase</keyword>
<dbReference type="Pfam" id="PF13561">
    <property type="entry name" value="adh_short_C2"/>
    <property type="match status" value="1"/>
</dbReference>
<dbReference type="GO" id="GO:0016491">
    <property type="term" value="F:oxidoreductase activity"/>
    <property type="evidence" value="ECO:0007669"/>
    <property type="project" value="UniProtKB-KW"/>
</dbReference>
<dbReference type="AlphaFoldDB" id="B8KTJ2"/>
<dbReference type="Gene3D" id="3.40.50.720">
    <property type="entry name" value="NAD(P)-binding Rossmann-like Domain"/>
    <property type="match status" value="1"/>
</dbReference>
<evidence type="ECO:0000256" key="1">
    <source>
        <dbReference type="ARBA" id="ARBA00006484"/>
    </source>
</evidence>
<evidence type="ECO:0000313" key="4">
    <source>
        <dbReference type="EMBL" id="EED36299.1"/>
    </source>
</evidence>
<dbReference type="SMART" id="SM00822">
    <property type="entry name" value="PKS_KR"/>
    <property type="match status" value="1"/>
</dbReference>
<keyword evidence="5" id="KW-1185">Reference proteome</keyword>
<gene>
    <name evidence="4" type="ORF">NOR51B_2249</name>
</gene>
<accession>B8KTJ2</accession>
<evidence type="ECO:0000256" key="2">
    <source>
        <dbReference type="ARBA" id="ARBA00023002"/>
    </source>
</evidence>
<protein>
    <submittedName>
        <fullName evidence="4">Bacilysin biosynthesis oxidoreductase BacC</fullName>
    </submittedName>
</protein>
<sequence length="251" mass="26182">MRLKNKVAIITGGTEGIGLASTRRFLEEGAKVVIAARDQEKGDRVVGQLASSDAEISFFRTDITVAADVRALIDSTVAKHGKLDVLYNNAAVFWPAEDGALADLDEAIWDEVIAIDLTGTFLCTKYAVRAMRESGGGSIISTSSTGGILGLGNTAYGAAKAGVISLMKNVATQCGGDNIRANTIVPGVTETPMVAGLFSDPEAKRQWTALTPVGRFGMPEEIAALAVFLASDEAGYVTGAEYVIDGGFSAQ</sequence>
<evidence type="ECO:0000259" key="3">
    <source>
        <dbReference type="SMART" id="SM00822"/>
    </source>
</evidence>
<dbReference type="PRINTS" id="PR00080">
    <property type="entry name" value="SDRFAMILY"/>
</dbReference>
<dbReference type="PANTHER" id="PTHR24321">
    <property type="entry name" value="DEHYDROGENASES, SHORT CHAIN"/>
    <property type="match status" value="1"/>
</dbReference>
<dbReference type="STRING" id="565045.NOR51B_2249"/>
<dbReference type="PRINTS" id="PR00081">
    <property type="entry name" value="GDHRDH"/>
</dbReference>
<dbReference type="RefSeq" id="WP_009021043.1">
    <property type="nucleotide sequence ID" value="NZ_DS999411.1"/>
</dbReference>
<dbReference type="InterPro" id="IPR002347">
    <property type="entry name" value="SDR_fam"/>
</dbReference>
<reference evidence="5" key="1">
    <citation type="journal article" date="2013" name="BMC Microbiol.">
        <title>Taxonomy and evolution of bacteriochlorophyll a-containing members of the OM60/NOR5 clade of marine gammaproteobacteria: description of Luminiphilus syltensis gen. nov., sp. nov., reclassification of Haliea rubra as Pseudohaliea rubra gen. nov., comb. nov., and emendation of Chromatocurvus halotolerans.</title>
        <authorList>
            <person name="Spring S."/>
            <person name="Riedel T."/>
            <person name="Sproer C."/>
            <person name="Yan S."/>
            <person name="Harder J."/>
            <person name="Fuchs B.M."/>
        </authorList>
    </citation>
    <scope>NUCLEOTIDE SEQUENCE [LARGE SCALE GENOMIC DNA]</scope>
    <source>
        <strain evidence="5">NOR51-B</strain>
    </source>
</reference>
<dbReference type="InterPro" id="IPR057326">
    <property type="entry name" value="KR_dom"/>
</dbReference>
<dbReference type="SUPFAM" id="SSF51735">
    <property type="entry name" value="NAD(P)-binding Rossmann-fold domains"/>
    <property type="match status" value="1"/>
</dbReference>
<comment type="similarity">
    <text evidence="1">Belongs to the short-chain dehydrogenases/reductases (SDR) family.</text>
</comment>
<dbReference type="eggNOG" id="COG1028">
    <property type="taxonomic scope" value="Bacteria"/>
</dbReference>
<dbReference type="PROSITE" id="PS00061">
    <property type="entry name" value="ADH_SHORT"/>
    <property type="match status" value="1"/>
</dbReference>
<proteinExistence type="inferred from homology"/>